<name>A0AAV6QHE8_SOLSE</name>
<proteinExistence type="predicted"/>
<comment type="caution">
    <text evidence="1">The sequence shown here is derived from an EMBL/GenBank/DDBJ whole genome shotgun (WGS) entry which is preliminary data.</text>
</comment>
<dbReference type="EMBL" id="JAGKHQ010000017">
    <property type="protein sequence ID" value="KAG7490237.1"/>
    <property type="molecule type" value="Genomic_DNA"/>
</dbReference>
<reference evidence="1 2" key="1">
    <citation type="journal article" date="2021" name="Sci. Rep.">
        <title>Chromosome anchoring in Senegalese sole (Solea senegalensis) reveals sex-associated markers and genome rearrangements in flatfish.</title>
        <authorList>
            <person name="Guerrero-Cozar I."/>
            <person name="Gomez-Garrido J."/>
            <person name="Berbel C."/>
            <person name="Martinez-Blanch J.F."/>
            <person name="Alioto T."/>
            <person name="Claros M.G."/>
            <person name="Gagnaire P.A."/>
            <person name="Manchado M."/>
        </authorList>
    </citation>
    <scope>NUCLEOTIDE SEQUENCE [LARGE SCALE GENOMIC DNA]</scope>
    <source>
        <strain evidence="1">Sse05_10M</strain>
    </source>
</reference>
<sequence>MLSRRRAKCRLRCVRRRRTPVPWKQLLLNEADLRCRGVQWSLHHRHRAVKCRHFLRPLLNIPSDLRSRAQLVTPRSIKQWRQRGGGCAAQTSVSCLTDSNKL</sequence>
<dbReference type="Proteomes" id="UP000693946">
    <property type="component" value="Linkage Group LG5"/>
</dbReference>
<gene>
    <name evidence="1" type="ORF">JOB18_030797</name>
</gene>
<evidence type="ECO:0000313" key="1">
    <source>
        <dbReference type="EMBL" id="KAG7490237.1"/>
    </source>
</evidence>
<protein>
    <submittedName>
        <fullName evidence="1">Uncharacterized protein</fullName>
    </submittedName>
</protein>
<organism evidence="1 2">
    <name type="scientific">Solea senegalensis</name>
    <name type="common">Senegalese sole</name>
    <dbReference type="NCBI Taxonomy" id="28829"/>
    <lineage>
        <taxon>Eukaryota</taxon>
        <taxon>Metazoa</taxon>
        <taxon>Chordata</taxon>
        <taxon>Craniata</taxon>
        <taxon>Vertebrata</taxon>
        <taxon>Euteleostomi</taxon>
        <taxon>Actinopterygii</taxon>
        <taxon>Neopterygii</taxon>
        <taxon>Teleostei</taxon>
        <taxon>Neoteleostei</taxon>
        <taxon>Acanthomorphata</taxon>
        <taxon>Carangaria</taxon>
        <taxon>Pleuronectiformes</taxon>
        <taxon>Pleuronectoidei</taxon>
        <taxon>Soleidae</taxon>
        <taxon>Solea</taxon>
    </lineage>
</organism>
<dbReference type="AlphaFoldDB" id="A0AAV6QHE8"/>
<keyword evidence="2" id="KW-1185">Reference proteome</keyword>
<accession>A0AAV6QHE8</accession>
<evidence type="ECO:0000313" key="2">
    <source>
        <dbReference type="Proteomes" id="UP000693946"/>
    </source>
</evidence>